<dbReference type="Proteomes" id="UP001219585">
    <property type="component" value="Chromosome"/>
</dbReference>
<protein>
    <submittedName>
        <fullName evidence="1">Uncharacterized protein</fullName>
    </submittedName>
</protein>
<accession>A0AAJ5RHP8</accession>
<evidence type="ECO:0000313" key="2">
    <source>
        <dbReference type="Proteomes" id="UP001219585"/>
    </source>
</evidence>
<sequence length="115" mass="13773">MTQPLNELLQELEVEIEHTLYELIDLELEENYAAMNTRFAQLLTKVQAAQLIDYKLDILVETEAFATETCILLQSLLEAKERPNKRHRLLTHRMILKIWLRKNQRFTKEFLPQMF</sequence>
<gene>
    <name evidence="1" type="ORF">OU989_12755</name>
</gene>
<proteinExistence type="predicted"/>
<dbReference type="EMBL" id="CP113527">
    <property type="protein sequence ID" value="WDV05181.1"/>
    <property type="molecule type" value="Genomic_DNA"/>
</dbReference>
<evidence type="ECO:0000313" key="1">
    <source>
        <dbReference type="EMBL" id="WDV05181.1"/>
    </source>
</evidence>
<dbReference type="KEGG" id="liu:OU989_12755"/>
<dbReference type="RefSeq" id="WP_274793414.1">
    <property type="nucleotide sequence ID" value="NZ_CP113527.1"/>
</dbReference>
<organism evidence="1 2">
    <name type="scientific">Lysinibacillus irui</name>
    <dbReference type="NCBI Taxonomy" id="2998077"/>
    <lineage>
        <taxon>Bacteria</taxon>
        <taxon>Bacillati</taxon>
        <taxon>Bacillota</taxon>
        <taxon>Bacilli</taxon>
        <taxon>Bacillales</taxon>
        <taxon>Bacillaceae</taxon>
        <taxon>Lysinibacillus</taxon>
    </lineage>
</organism>
<dbReference type="AlphaFoldDB" id="A0AAJ5RHP8"/>
<name>A0AAJ5RHP8_9BACI</name>
<reference evidence="1" key="1">
    <citation type="submission" date="2022-11" db="EMBL/GenBank/DDBJ databases">
        <title>Lysinibacillus irui.</title>
        <authorList>
            <person name="Akintayo S.O."/>
        </authorList>
    </citation>
    <scope>NUCLEOTIDE SEQUENCE</scope>
    <source>
        <strain evidence="1">IRB4-01</strain>
    </source>
</reference>